<feature type="domain" description="AB hydrolase-1" evidence="2">
    <location>
        <begin position="306"/>
        <end position="403"/>
    </location>
</feature>
<dbReference type="InParanoid" id="A0A168KSD9"/>
<evidence type="ECO:0000259" key="2">
    <source>
        <dbReference type="Pfam" id="PF00561"/>
    </source>
</evidence>
<sequence length="548" mass="63740">MIPDHPLTRLVVYLLALCQTALAPCAFVYFVYYLYVSQTPSSFILTDNAPSDYYLLPTTIHYWLATEMMFYIFFQITRNRMQQTGPSITNSLTRKERRALVSLCIANVDSVQDWLPGWFSKEEDFDHSSSPSSMMPEFEEIYRENVIEWLSWAFFTAPLEDVLQHPDLLKEVEWMTNEVETTFHVRFPVGYNENLHSKRLNLDPVNAYHRPLVFYIGIQLMTLSYGLMVLQFGYGMKKYGPEAVHPNLLWNPVESSSYPPKRHRLQGRQHHYQQQLDTPVTTTQENEEEEERISYWFRDGDRSKTPIIFIHGIGAGLMCYAPFIHQLMQLGAPIFCIELPFVAMRCVEDVPTMEEIGHDIQEMLHRHDCQQAVYVAHSLGTAVASWTLQHLPKTVAGVVLLDPICFMLHYKDVCTNFVYRTPQTASESVVKYFASSELYISYYISRHFHWFQCALYVTPIIDEPRRKNHKRNSRIGSTALATTTMPRNTKIFLSEHDNIVNSPQVYAYLSKQGMDTEMMVGLDHASFLMHPTWQRQIIDTVTDYIHAK</sequence>
<organism evidence="3">
    <name type="scientific">Absidia glauca</name>
    <name type="common">Pin mould</name>
    <dbReference type="NCBI Taxonomy" id="4829"/>
    <lineage>
        <taxon>Eukaryota</taxon>
        <taxon>Fungi</taxon>
        <taxon>Fungi incertae sedis</taxon>
        <taxon>Mucoromycota</taxon>
        <taxon>Mucoromycotina</taxon>
        <taxon>Mucoromycetes</taxon>
        <taxon>Mucorales</taxon>
        <taxon>Cunninghamellaceae</taxon>
        <taxon>Absidia</taxon>
    </lineage>
</organism>
<gene>
    <name evidence="3" type="primary">ABSGL_00634.1 scaffold 832</name>
</gene>
<feature type="transmembrane region" description="Helical" evidence="1">
    <location>
        <begin position="212"/>
        <end position="234"/>
    </location>
</feature>
<accession>A0A168KSD9</accession>
<evidence type="ECO:0000256" key="1">
    <source>
        <dbReference type="SAM" id="Phobius"/>
    </source>
</evidence>
<dbReference type="AlphaFoldDB" id="A0A168KSD9"/>
<dbReference type="PANTHER" id="PTHR37471">
    <property type="entry name" value="UNNAMED PRODUCT"/>
    <property type="match status" value="1"/>
</dbReference>
<dbReference type="EMBL" id="LT550270">
    <property type="protein sequence ID" value="SAL95316.1"/>
    <property type="molecule type" value="Genomic_DNA"/>
</dbReference>
<evidence type="ECO:0000313" key="3">
    <source>
        <dbReference type="EMBL" id="SAL95316.1"/>
    </source>
</evidence>
<keyword evidence="1" id="KW-0472">Membrane</keyword>
<reference evidence="3" key="1">
    <citation type="submission" date="2016-04" db="EMBL/GenBank/DDBJ databases">
        <authorList>
            <person name="Evans L.H."/>
            <person name="Alamgir A."/>
            <person name="Owens N."/>
            <person name="Weber N.D."/>
            <person name="Virtaneva K."/>
            <person name="Barbian K."/>
            <person name="Babar A."/>
            <person name="Rosenke K."/>
        </authorList>
    </citation>
    <scope>NUCLEOTIDE SEQUENCE [LARGE SCALE GENOMIC DNA]</scope>
    <source>
        <strain evidence="3">CBS 101.48</strain>
    </source>
</reference>
<dbReference type="Proteomes" id="UP000078561">
    <property type="component" value="Unassembled WGS sequence"/>
</dbReference>
<evidence type="ECO:0000313" key="4">
    <source>
        <dbReference type="Proteomes" id="UP000078561"/>
    </source>
</evidence>
<dbReference type="PANTHER" id="PTHR37471:SF1">
    <property type="entry name" value="AB HYDROLASE-1 DOMAIN-CONTAINING PROTEIN"/>
    <property type="match status" value="1"/>
</dbReference>
<feature type="transmembrane region" description="Helical" evidence="1">
    <location>
        <begin position="12"/>
        <end position="34"/>
    </location>
</feature>
<proteinExistence type="predicted"/>
<dbReference type="STRING" id="4829.A0A168KSD9"/>
<dbReference type="Gene3D" id="3.40.50.1820">
    <property type="entry name" value="alpha/beta hydrolase"/>
    <property type="match status" value="1"/>
</dbReference>
<keyword evidence="4" id="KW-1185">Reference proteome</keyword>
<dbReference type="SUPFAM" id="SSF53474">
    <property type="entry name" value="alpha/beta-Hydrolases"/>
    <property type="match status" value="1"/>
</dbReference>
<dbReference type="InterPro" id="IPR000073">
    <property type="entry name" value="AB_hydrolase_1"/>
</dbReference>
<feature type="transmembrane region" description="Helical" evidence="1">
    <location>
        <begin position="54"/>
        <end position="74"/>
    </location>
</feature>
<dbReference type="OMA" id="WSENILW"/>
<keyword evidence="1" id="KW-0812">Transmembrane</keyword>
<dbReference type="OrthoDB" id="6431331at2759"/>
<keyword evidence="1" id="KW-1133">Transmembrane helix</keyword>
<protein>
    <recommendedName>
        <fullName evidence="2">AB hydrolase-1 domain-containing protein</fullName>
    </recommendedName>
</protein>
<dbReference type="InterPro" id="IPR029058">
    <property type="entry name" value="AB_hydrolase_fold"/>
</dbReference>
<name>A0A168KSD9_ABSGL</name>
<dbReference type="Pfam" id="PF00561">
    <property type="entry name" value="Abhydrolase_1"/>
    <property type="match status" value="1"/>
</dbReference>